<dbReference type="EMBL" id="BAABAT010000029">
    <property type="protein sequence ID" value="GAA4258070.1"/>
    <property type="molecule type" value="Genomic_DNA"/>
</dbReference>
<sequence length="217" mass="23727">MAYLISVNAGRPQPTEHSDMNFTAIGKLPVDGLVSINVPGPKGTEATGVEGDQICDTRHHGGPDQAVYAYAREDLDWWSGELGRELPGGAFGENLTTAGLDVNGARVGERWRIGDSTELEVSAPRIPCRTFAGWLGERGWIKRYTERALPGAYLRVVRPGRVRAGDSIHVVYAPEHDVTVELMFRALTTESDLLPRLLDAGEALPARTREKVLARLQ</sequence>
<evidence type="ECO:0000259" key="1">
    <source>
        <dbReference type="PROSITE" id="PS51340"/>
    </source>
</evidence>
<dbReference type="Gene3D" id="2.40.33.20">
    <property type="entry name" value="PK beta-barrel domain-like"/>
    <property type="match status" value="1"/>
</dbReference>
<dbReference type="Pfam" id="PF03473">
    <property type="entry name" value="MOSC"/>
    <property type="match status" value="1"/>
</dbReference>
<organism evidence="2 3">
    <name type="scientific">Dactylosporangium darangshiense</name>
    <dbReference type="NCBI Taxonomy" id="579108"/>
    <lineage>
        <taxon>Bacteria</taxon>
        <taxon>Bacillati</taxon>
        <taxon>Actinomycetota</taxon>
        <taxon>Actinomycetes</taxon>
        <taxon>Micromonosporales</taxon>
        <taxon>Micromonosporaceae</taxon>
        <taxon>Dactylosporangium</taxon>
    </lineage>
</organism>
<dbReference type="PANTHER" id="PTHR30212:SF2">
    <property type="entry name" value="PROTEIN YIIM"/>
    <property type="match status" value="1"/>
</dbReference>
<evidence type="ECO:0000313" key="3">
    <source>
        <dbReference type="Proteomes" id="UP001500620"/>
    </source>
</evidence>
<name>A0ABP8DK70_9ACTN</name>
<gene>
    <name evidence="2" type="ORF">GCM10022255_077390</name>
</gene>
<dbReference type="PANTHER" id="PTHR30212">
    <property type="entry name" value="PROTEIN YIIM"/>
    <property type="match status" value="1"/>
</dbReference>
<feature type="domain" description="MOSC" evidence="1">
    <location>
        <begin position="28"/>
        <end position="171"/>
    </location>
</feature>
<dbReference type="RefSeq" id="WP_345135012.1">
    <property type="nucleotide sequence ID" value="NZ_BAABAT010000029.1"/>
</dbReference>
<reference evidence="3" key="1">
    <citation type="journal article" date="2019" name="Int. J. Syst. Evol. Microbiol.">
        <title>The Global Catalogue of Microorganisms (GCM) 10K type strain sequencing project: providing services to taxonomists for standard genome sequencing and annotation.</title>
        <authorList>
            <consortium name="The Broad Institute Genomics Platform"/>
            <consortium name="The Broad Institute Genome Sequencing Center for Infectious Disease"/>
            <person name="Wu L."/>
            <person name="Ma J."/>
        </authorList>
    </citation>
    <scope>NUCLEOTIDE SEQUENCE [LARGE SCALE GENOMIC DNA]</scope>
    <source>
        <strain evidence="3">JCM 17441</strain>
    </source>
</reference>
<keyword evidence="3" id="KW-1185">Reference proteome</keyword>
<dbReference type="Proteomes" id="UP001500620">
    <property type="component" value="Unassembled WGS sequence"/>
</dbReference>
<evidence type="ECO:0000313" key="2">
    <source>
        <dbReference type="EMBL" id="GAA4258070.1"/>
    </source>
</evidence>
<dbReference type="InterPro" id="IPR011037">
    <property type="entry name" value="Pyrv_Knase-like_insert_dom_sf"/>
</dbReference>
<proteinExistence type="predicted"/>
<dbReference type="PROSITE" id="PS51340">
    <property type="entry name" value="MOSC"/>
    <property type="match status" value="1"/>
</dbReference>
<comment type="caution">
    <text evidence="2">The sequence shown here is derived from an EMBL/GenBank/DDBJ whole genome shotgun (WGS) entry which is preliminary data.</text>
</comment>
<protein>
    <submittedName>
        <fullName evidence="2">MOSC domain-containing protein</fullName>
    </submittedName>
</protein>
<dbReference type="InterPro" id="IPR052353">
    <property type="entry name" value="Benzoxazolinone_Detox_Enz"/>
</dbReference>
<dbReference type="SUPFAM" id="SSF50800">
    <property type="entry name" value="PK beta-barrel domain-like"/>
    <property type="match status" value="1"/>
</dbReference>
<dbReference type="InterPro" id="IPR005302">
    <property type="entry name" value="MoCF_Sase_C"/>
</dbReference>
<accession>A0ABP8DK70</accession>